<feature type="transmembrane region" description="Helical" evidence="5">
    <location>
        <begin position="49"/>
        <end position="68"/>
    </location>
</feature>
<proteinExistence type="inferred from homology"/>
<dbReference type="Gene3D" id="6.20.330.10">
    <property type="match status" value="1"/>
</dbReference>
<dbReference type="PANTHER" id="PTHR42987:SF4">
    <property type="entry name" value="PROTEASE SOHB-RELATED"/>
    <property type="match status" value="1"/>
</dbReference>
<comment type="similarity">
    <text evidence="1">Belongs to the peptidase S49 family.</text>
</comment>
<keyword evidence="2" id="KW-0645">Protease</keyword>
<feature type="domain" description="Peptidase S49" evidence="6">
    <location>
        <begin position="147"/>
        <end position="289"/>
    </location>
</feature>
<name>A0ABT3DWH5_9XANT</name>
<evidence type="ECO:0000256" key="3">
    <source>
        <dbReference type="ARBA" id="ARBA00022801"/>
    </source>
</evidence>
<dbReference type="InterPro" id="IPR002142">
    <property type="entry name" value="Peptidase_S49"/>
</dbReference>
<keyword evidence="5" id="KW-0812">Transmembrane</keyword>
<evidence type="ECO:0000256" key="4">
    <source>
        <dbReference type="ARBA" id="ARBA00022825"/>
    </source>
</evidence>
<dbReference type="Pfam" id="PF01343">
    <property type="entry name" value="Peptidase_S49"/>
    <property type="match status" value="1"/>
</dbReference>
<evidence type="ECO:0000259" key="6">
    <source>
        <dbReference type="Pfam" id="PF01343"/>
    </source>
</evidence>
<dbReference type="CDD" id="cd07023">
    <property type="entry name" value="S49_Sppa_N_C"/>
    <property type="match status" value="1"/>
</dbReference>
<reference evidence="7 8" key="1">
    <citation type="submission" date="2022-06" db="EMBL/GenBank/DDBJ databases">
        <title>Dynamics of rice microbiomes reveals core vertical transmitted seed endophytes.</title>
        <authorList>
            <person name="Liao K."/>
            <person name="Zhang X."/>
        </authorList>
    </citation>
    <scope>NUCLEOTIDE SEQUENCE [LARGE SCALE GENOMIC DNA]</scope>
    <source>
        <strain evidence="7 8">YT10-10-1</strain>
    </source>
</reference>
<comment type="caution">
    <text evidence="7">The sequence shown here is derived from an EMBL/GenBank/DDBJ whole genome shotgun (WGS) entry which is preliminary data.</text>
</comment>
<evidence type="ECO:0000313" key="7">
    <source>
        <dbReference type="EMBL" id="MCW0399289.1"/>
    </source>
</evidence>
<evidence type="ECO:0000256" key="5">
    <source>
        <dbReference type="SAM" id="Phobius"/>
    </source>
</evidence>
<sequence length="332" mass="35293">MRPNKSPDTESPDQARLTDLVPAVAAAMESISELAGYVSRNERRKGTWFIVKCTFGALIMLSVVLLNLNNVRRLMGANSDPVRDSVALINITGGIGLAGQADAASVVPLIEQACQAERVTELVLVIDSPGGSPTDADRIVSAMKVCREAKKPVTSVIGSLGASAAYMVAMHTDRVYASRYSLVGSIGAITRYVDASGLAERVGLTEQVFKSGDLKGGPSNLSATSPADAALMKELVDKVADDFYLQLKATRGPKLKGGRQLLLSGRIWTAPDALQLGLVDEIAVLEDLKLSRFKGKRIFQYRARPSFMSDIGMAAEKVGHSLVAGAKQGAME</sequence>
<dbReference type="Gene3D" id="3.90.226.10">
    <property type="entry name" value="2-enoyl-CoA Hydratase, Chain A, domain 1"/>
    <property type="match status" value="1"/>
</dbReference>
<organism evidence="7 8">
    <name type="scientific">Xanthomonas sacchari</name>
    <dbReference type="NCBI Taxonomy" id="56458"/>
    <lineage>
        <taxon>Bacteria</taxon>
        <taxon>Pseudomonadati</taxon>
        <taxon>Pseudomonadota</taxon>
        <taxon>Gammaproteobacteria</taxon>
        <taxon>Lysobacterales</taxon>
        <taxon>Lysobacteraceae</taxon>
        <taxon>Xanthomonas</taxon>
    </lineage>
</organism>
<evidence type="ECO:0000256" key="1">
    <source>
        <dbReference type="ARBA" id="ARBA00008683"/>
    </source>
</evidence>
<dbReference type="EMBL" id="JANFWR010000010">
    <property type="protein sequence ID" value="MCW0399289.1"/>
    <property type="molecule type" value="Genomic_DNA"/>
</dbReference>
<keyword evidence="3" id="KW-0378">Hydrolase</keyword>
<dbReference type="SUPFAM" id="SSF52096">
    <property type="entry name" value="ClpP/crotonase"/>
    <property type="match status" value="1"/>
</dbReference>
<dbReference type="InterPro" id="IPR029045">
    <property type="entry name" value="ClpP/crotonase-like_dom_sf"/>
</dbReference>
<dbReference type="PANTHER" id="PTHR42987">
    <property type="entry name" value="PEPTIDASE S49"/>
    <property type="match status" value="1"/>
</dbReference>
<keyword evidence="8" id="KW-1185">Reference proteome</keyword>
<gene>
    <name evidence="7" type="ORF">NB700_001845</name>
</gene>
<evidence type="ECO:0000313" key="8">
    <source>
        <dbReference type="Proteomes" id="UP001320843"/>
    </source>
</evidence>
<protein>
    <recommendedName>
        <fullName evidence="6">Peptidase S49 domain-containing protein</fullName>
    </recommendedName>
</protein>
<keyword evidence="4" id="KW-0720">Serine protease</keyword>
<dbReference type="Proteomes" id="UP001320843">
    <property type="component" value="Unassembled WGS sequence"/>
</dbReference>
<keyword evidence="5" id="KW-0472">Membrane</keyword>
<dbReference type="InterPro" id="IPR047272">
    <property type="entry name" value="S49_SppA_C"/>
</dbReference>
<keyword evidence="5" id="KW-1133">Transmembrane helix</keyword>
<accession>A0ABT3DWH5</accession>
<evidence type="ECO:0000256" key="2">
    <source>
        <dbReference type="ARBA" id="ARBA00022670"/>
    </source>
</evidence>